<feature type="transmembrane region" description="Helical" evidence="2">
    <location>
        <begin position="67"/>
        <end position="87"/>
    </location>
</feature>
<evidence type="ECO:0000256" key="2">
    <source>
        <dbReference type="SAM" id="Phobius"/>
    </source>
</evidence>
<organism evidence="3 4">
    <name type="scientific">Candidatus Frankia alpina</name>
    <dbReference type="NCBI Taxonomy" id="2699483"/>
    <lineage>
        <taxon>Bacteria</taxon>
        <taxon>Bacillati</taxon>
        <taxon>Actinomycetota</taxon>
        <taxon>Actinomycetes</taxon>
        <taxon>Frankiales</taxon>
        <taxon>Frankiaceae</taxon>
        <taxon>Frankia</taxon>
    </lineage>
</organism>
<sequence>HPLTATAWADRGDLDEQAALDRHPNADGYPGETDSGGEHADADADTPPAGTGERRGLAGRARSSRRLLAIVAGAVLVLIAAVAIVALRGGDDDKGGDAPTASGTLPPVPANFLSTAAVDADPITPDEFFPEQSVAVDTHGYQRLARKLDASCPNLTGDLIVQLKAARCRQVVRSLFLSRPQQGERQVLAGATVFSLDTSATATQAAQVLNQGRGGIAPLPIPAGSIQNAQITGPGGNNSWRGAVSRGHYLIYTQVAYVDGTSGTATDQPLRNAQTDLATLATEPIGDRAVLGHGPRR</sequence>
<evidence type="ECO:0000313" key="3">
    <source>
        <dbReference type="EMBL" id="THJ76027.1"/>
    </source>
</evidence>
<keyword evidence="2" id="KW-1133">Transmembrane helix</keyword>
<feature type="region of interest" description="Disordered" evidence="1">
    <location>
        <begin position="1"/>
        <end position="58"/>
    </location>
</feature>
<dbReference type="EMBL" id="SSXH01000020">
    <property type="protein sequence ID" value="THJ76027.1"/>
    <property type="molecule type" value="Genomic_DNA"/>
</dbReference>
<feature type="compositionally biased region" description="Basic and acidic residues" evidence="1">
    <location>
        <begin position="10"/>
        <end position="25"/>
    </location>
</feature>
<comment type="caution">
    <text evidence="3">The sequence shown here is derived from an EMBL/GenBank/DDBJ whole genome shotgun (WGS) entry which is preliminary data.</text>
</comment>
<feature type="non-terminal residue" evidence="3">
    <location>
        <position position="1"/>
    </location>
</feature>
<dbReference type="Proteomes" id="UP000305282">
    <property type="component" value="Unassembled WGS sequence"/>
</dbReference>
<keyword evidence="2" id="KW-0472">Membrane</keyword>
<name>A0A4S5EU09_9ACTN</name>
<proteinExistence type="predicted"/>
<evidence type="ECO:0000313" key="4">
    <source>
        <dbReference type="Proteomes" id="UP000305282"/>
    </source>
</evidence>
<accession>A0A4S5EU09</accession>
<keyword evidence="2" id="KW-0812">Transmembrane</keyword>
<reference evidence="3 4" key="1">
    <citation type="submission" date="2019-04" db="EMBL/GenBank/DDBJ databases">
        <title>Draft genome sequences for three unisolated Alnus-infective Frankia Sp+ strains, AgTrS, AiOr and AvVan, the first sequenced Frankia strains able to sporulate in-planta.</title>
        <authorList>
            <person name="Bethencourt L."/>
            <person name="Vautrin F."/>
            <person name="Taib N."/>
            <person name="Dubost A."/>
            <person name="Castro-Garcia L."/>
            <person name="Imbaud O."/>
            <person name="Abrouk D."/>
            <person name="Fournier P."/>
            <person name="Briolay J."/>
            <person name="Nguyen A."/>
            <person name="Normand P."/>
            <person name="Fernandez M.P."/>
            <person name="Brochier-Armanet C."/>
            <person name="Herrera-Belaroussi A."/>
        </authorList>
    </citation>
    <scope>NUCLEOTIDE SEQUENCE [LARGE SCALE GENOMIC DNA]</scope>
    <source>
        <strain evidence="3 4">AvVan</strain>
    </source>
</reference>
<protein>
    <submittedName>
        <fullName evidence="3">Uncharacterized protein</fullName>
    </submittedName>
</protein>
<dbReference type="AlphaFoldDB" id="A0A4S5EU09"/>
<gene>
    <name evidence="3" type="ORF">E7Y31_01925</name>
</gene>
<evidence type="ECO:0000256" key="1">
    <source>
        <dbReference type="SAM" id="MobiDB-lite"/>
    </source>
</evidence>
<keyword evidence="4" id="KW-1185">Reference proteome</keyword>